<keyword evidence="3" id="KW-1185">Reference proteome</keyword>
<dbReference type="RefSeq" id="WP_059425342.1">
    <property type="nucleotide sequence ID" value="NZ_FAVB01000001.1"/>
</dbReference>
<keyword evidence="2" id="KW-0808">Transferase</keyword>
<evidence type="ECO:0000259" key="1">
    <source>
        <dbReference type="PROSITE" id="PS50206"/>
    </source>
</evidence>
<feature type="domain" description="Rhodanese" evidence="1">
    <location>
        <begin position="30"/>
        <end position="128"/>
    </location>
</feature>
<accession>A0A0S4RLD9</accession>
<dbReference type="Pfam" id="PF00581">
    <property type="entry name" value="Rhodanese"/>
    <property type="match status" value="1"/>
</dbReference>
<dbReference type="PANTHER" id="PTHR45431:SF3">
    <property type="entry name" value="RHODANESE-LIKE DOMAIN-CONTAINING PROTEIN 15, CHLOROPLASTIC"/>
    <property type="match status" value="1"/>
</dbReference>
<dbReference type="CDD" id="cd00158">
    <property type="entry name" value="RHOD"/>
    <property type="match status" value="1"/>
</dbReference>
<dbReference type="Gene3D" id="3.40.250.10">
    <property type="entry name" value="Rhodanese-like domain"/>
    <property type="match status" value="1"/>
</dbReference>
<dbReference type="InterPro" id="IPR036873">
    <property type="entry name" value="Rhodanese-like_dom_sf"/>
</dbReference>
<evidence type="ECO:0000313" key="2">
    <source>
        <dbReference type="EMBL" id="CUU71604.1"/>
    </source>
</evidence>
<dbReference type="PROSITE" id="PS50206">
    <property type="entry name" value="RHODANESE_3"/>
    <property type="match status" value="1"/>
</dbReference>
<comment type="caution">
    <text evidence="2">The sequence shown here is derived from an EMBL/GenBank/DDBJ whole genome shotgun (WGS) entry which is preliminary data.</text>
</comment>
<proteinExistence type="predicted"/>
<dbReference type="SMART" id="SM00450">
    <property type="entry name" value="RHOD"/>
    <property type="match status" value="1"/>
</dbReference>
<organism evidence="2 3">
    <name type="scientific">Campylobacter hyointestinalis subsp. hyointestinalis</name>
    <dbReference type="NCBI Taxonomy" id="91352"/>
    <lineage>
        <taxon>Bacteria</taxon>
        <taxon>Pseudomonadati</taxon>
        <taxon>Campylobacterota</taxon>
        <taxon>Epsilonproteobacteria</taxon>
        <taxon>Campylobacterales</taxon>
        <taxon>Campylobacteraceae</taxon>
        <taxon>Campylobacter</taxon>
    </lineage>
</organism>
<dbReference type="AlphaFoldDB" id="A0A0S4RLD9"/>
<sequence>MKKVLLILTVLCVQMFAKFETIEVDQNTINDQNIQIIDVRTPAEWEQTGVLNGAILVTYRNSDGSINPNFVNEIKSKIDPNKKVAVICRSGARSKAASTLLDENGVDGVINLGGGMNKVLDKKLPTVKP</sequence>
<dbReference type="GO" id="GO:0004792">
    <property type="term" value="F:thiosulfate-cyanide sulfurtransferase activity"/>
    <property type="evidence" value="ECO:0007669"/>
    <property type="project" value="UniProtKB-EC"/>
</dbReference>
<dbReference type="InterPro" id="IPR001763">
    <property type="entry name" value="Rhodanese-like_dom"/>
</dbReference>
<dbReference type="EC" id="2.8.1.1" evidence="2"/>
<dbReference type="PANTHER" id="PTHR45431">
    <property type="entry name" value="RHODANESE-LIKE DOMAIN-CONTAINING PROTEIN 15, CHLOROPLASTIC"/>
    <property type="match status" value="1"/>
</dbReference>
<dbReference type="SUPFAM" id="SSF52821">
    <property type="entry name" value="Rhodanese/Cell cycle control phosphatase"/>
    <property type="match status" value="1"/>
</dbReference>
<name>A0A0S4RLD9_CAMHY</name>
<dbReference type="Proteomes" id="UP000052237">
    <property type="component" value="Unassembled WGS sequence"/>
</dbReference>
<reference evidence="2 3" key="1">
    <citation type="submission" date="2015-11" db="EMBL/GenBank/DDBJ databases">
        <authorList>
            <consortium name="Pathogen Informatics"/>
        </authorList>
    </citation>
    <scope>NUCLEOTIDE SEQUENCE [LARGE SCALE GENOMIC DNA]</scope>
    <source>
        <strain evidence="2 3">006A-0059</strain>
    </source>
</reference>
<dbReference type="EMBL" id="FAVB01000001">
    <property type="protein sequence ID" value="CUU71604.1"/>
    <property type="molecule type" value="Genomic_DNA"/>
</dbReference>
<evidence type="ECO:0000313" key="3">
    <source>
        <dbReference type="Proteomes" id="UP000052237"/>
    </source>
</evidence>
<protein>
    <submittedName>
        <fullName evidence="2">Thiosulfate sulfurtransferase</fullName>
        <ecNumber evidence="2">2.8.1.1</ecNumber>
    </submittedName>
</protein>
<gene>
    <name evidence="2" type="ORF">ERS686654_00353</name>
</gene>
<dbReference type="InterPro" id="IPR052367">
    <property type="entry name" value="Thiosulfate_ST/Rhodanese-like"/>
</dbReference>